<proteinExistence type="predicted"/>
<name>A0A6C0JC48_9ZZZZ</name>
<keyword evidence="1" id="KW-0472">Membrane</keyword>
<evidence type="ECO:0000256" key="1">
    <source>
        <dbReference type="SAM" id="Phobius"/>
    </source>
</evidence>
<evidence type="ECO:0000313" key="2">
    <source>
        <dbReference type="EMBL" id="QHU02137.1"/>
    </source>
</evidence>
<dbReference type="EMBL" id="MN740355">
    <property type="protein sequence ID" value="QHU02137.1"/>
    <property type="molecule type" value="Genomic_DNA"/>
</dbReference>
<dbReference type="AlphaFoldDB" id="A0A6C0JC48"/>
<feature type="transmembrane region" description="Helical" evidence="1">
    <location>
        <begin position="49"/>
        <end position="67"/>
    </location>
</feature>
<sequence>MQLWETLLWKNYKCKLISKIATINKLIQPLLWLLILCIPGYIKKHKINVKMIFVTLVVYIFFVSQFFKNDYGCITPFNISNADYYKKLIIKIM</sequence>
<accession>A0A6C0JC48</accession>
<reference evidence="2" key="1">
    <citation type="journal article" date="2020" name="Nature">
        <title>Giant virus diversity and host interactions through global metagenomics.</title>
        <authorList>
            <person name="Schulz F."/>
            <person name="Roux S."/>
            <person name="Paez-Espino D."/>
            <person name="Jungbluth S."/>
            <person name="Walsh D.A."/>
            <person name="Denef V.J."/>
            <person name="McMahon K.D."/>
            <person name="Konstantinidis K.T."/>
            <person name="Eloe-Fadrosh E.A."/>
            <person name="Kyrpides N.C."/>
            <person name="Woyke T."/>
        </authorList>
    </citation>
    <scope>NUCLEOTIDE SEQUENCE</scope>
    <source>
        <strain evidence="2">GVMAG-M-3300025880-75</strain>
    </source>
</reference>
<protein>
    <submittedName>
        <fullName evidence="2">Uncharacterized protein</fullName>
    </submittedName>
</protein>
<keyword evidence="1" id="KW-0812">Transmembrane</keyword>
<feature type="transmembrane region" description="Helical" evidence="1">
    <location>
        <begin position="20"/>
        <end position="42"/>
    </location>
</feature>
<keyword evidence="1" id="KW-1133">Transmembrane helix</keyword>
<organism evidence="2">
    <name type="scientific">viral metagenome</name>
    <dbReference type="NCBI Taxonomy" id="1070528"/>
    <lineage>
        <taxon>unclassified sequences</taxon>
        <taxon>metagenomes</taxon>
        <taxon>organismal metagenomes</taxon>
    </lineage>
</organism>